<dbReference type="GO" id="GO:0006790">
    <property type="term" value="P:sulfur compound metabolic process"/>
    <property type="evidence" value="ECO:0007669"/>
    <property type="project" value="TreeGrafter"/>
</dbReference>
<dbReference type="Pfam" id="PF00174">
    <property type="entry name" value="Oxidored_molyb"/>
    <property type="match status" value="1"/>
</dbReference>
<dbReference type="Pfam" id="PF03404">
    <property type="entry name" value="Mo-co_dimer"/>
    <property type="match status" value="1"/>
</dbReference>
<dbReference type="Pfam" id="PF00173">
    <property type="entry name" value="Cyt-b5"/>
    <property type="match status" value="1"/>
</dbReference>
<evidence type="ECO:0000256" key="7">
    <source>
        <dbReference type="ARBA" id="ARBA00012673"/>
    </source>
</evidence>
<evidence type="ECO:0000256" key="12">
    <source>
        <dbReference type="ARBA" id="ARBA00022827"/>
    </source>
</evidence>
<dbReference type="InterPro" id="IPR008333">
    <property type="entry name" value="Cbr1-like_FAD-bd_dom"/>
</dbReference>
<dbReference type="PANTHER" id="PTHR19372:SF7">
    <property type="entry name" value="SULFITE OXIDASE, MITOCHONDRIAL"/>
    <property type="match status" value="1"/>
</dbReference>
<dbReference type="GO" id="GO:0042128">
    <property type="term" value="P:nitrate assimilation"/>
    <property type="evidence" value="ECO:0007669"/>
    <property type="project" value="UniProtKB-KW"/>
</dbReference>
<dbReference type="PANTHER" id="PTHR19372">
    <property type="entry name" value="SULFITE REDUCTASE"/>
    <property type="match status" value="1"/>
</dbReference>
<feature type="domain" description="Cytochrome b5 heme-binding" evidence="17">
    <location>
        <begin position="488"/>
        <end position="566"/>
    </location>
</feature>
<dbReference type="PRINTS" id="PR00407">
    <property type="entry name" value="EUMOPTERIN"/>
</dbReference>
<dbReference type="EC" id="1.7.1.3" evidence="7"/>
<dbReference type="STRING" id="1314782.A0A165VN99"/>
<dbReference type="InterPro" id="IPR017927">
    <property type="entry name" value="FAD-bd_FR_type"/>
</dbReference>
<evidence type="ECO:0000259" key="18">
    <source>
        <dbReference type="PROSITE" id="PS51384"/>
    </source>
</evidence>
<keyword evidence="20" id="KW-1185">Reference proteome</keyword>
<dbReference type="InterPro" id="IPR036400">
    <property type="entry name" value="Cyt_B5-like_heme/steroid_sf"/>
</dbReference>
<comment type="subunit">
    <text evidence="6">Homodimer.</text>
</comment>
<feature type="domain" description="FAD-binding FR-type" evidence="18">
    <location>
        <begin position="604"/>
        <end position="722"/>
    </location>
</feature>
<evidence type="ECO:0000256" key="3">
    <source>
        <dbReference type="ARBA" id="ARBA00001974"/>
    </source>
</evidence>
<evidence type="ECO:0000256" key="1">
    <source>
        <dbReference type="ARBA" id="ARBA00001924"/>
    </source>
</evidence>
<evidence type="ECO:0000256" key="9">
    <source>
        <dbReference type="ARBA" id="ARBA00022505"/>
    </source>
</evidence>
<dbReference type="GO" id="GO:0050464">
    <property type="term" value="F:nitrate reductase (NADPH) activity"/>
    <property type="evidence" value="ECO:0007669"/>
    <property type="project" value="UniProtKB-EC"/>
</dbReference>
<dbReference type="Proteomes" id="UP000076761">
    <property type="component" value="Unassembled WGS sequence"/>
</dbReference>
<evidence type="ECO:0000256" key="4">
    <source>
        <dbReference type="ARBA" id="ARBA00003838"/>
    </source>
</evidence>
<keyword evidence="12" id="KW-0274">FAD</keyword>
<feature type="region of interest" description="Disordered" evidence="16">
    <location>
        <begin position="577"/>
        <end position="597"/>
    </location>
</feature>
<dbReference type="GO" id="GO:0043546">
    <property type="term" value="F:molybdopterin cofactor binding"/>
    <property type="evidence" value="ECO:0007669"/>
    <property type="project" value="TreeGrafter"/>
</dbReference>
<dbReference type="InterPro" id="IPR005066">
    <property type="entry name" value="MoCF_OxRdtse_dimer"/>
</dbReference>
<dbReference type="Gene3D" id="2.60.40.650">
    <property type="match status" value="1"/>
</dbReference>
<evidence type="ECO:0000256" key="10">
    <source>
        <dbReference type="ARBA" id="ARBA00022630"/>
    </source>
</evidence>
<dbReference type="CDD" id="cd06183">
    <property type="entry name" value="cyt_b5_reduct_like"/>
    <property type="match status" value="1"/>
</dbReference>
<comment type="similarity">
    <text evidence="5">Belongs to the nitrate reductase family.</text>
</comment>
<dbReference type="AlphaFoldDB" id="A0A165VN99"/>
<dbReference type="InterPro" id="IPR039261">
    <property type="entry name" value="FNR_nucleotide-bd"/>
</dbReference>
<keyword evidence="14" id="KW-0534">Nitrate assimilation</keyword>
<comment type="cofactor">
    <cofactor evidence="2">
        <name>heme</name>
        <dbReference type="ChEBI" id="CHEBI:30413"/>
    </cofactor>
</comment>
<dbReference type="Gene3D" id="2.40.30.10">
    <property type="entry name" value="Translation factors"/>
    <property type="match status" value="1"/>
</dbReference>
<dbReference type="Gene3D" id="3.40.50.80">
    <property type="entry name" value="Nucleotide-binding domain of ferredoxin-NADP reductase (FNR) module"/>
    <property type="match status" value="1"/>
</dbReference>
<feature type="region of interest" description="Disordered" evidence="16">
    <location>
        <begin position="1"/>
        <end position="23"/>
    </location>
</feature>
<keyword evidence="13" id="KW-0560">Oxidoreductase</keyword>
<evidence type="ECO:0000256" key="16">
    <source>
        <dbReference type="SAM" id="MobiDB-lite"/>
    </source>
</evidence>
<dbReference type="SUPFAM" id="SSF63380">
    <property type="entry name" value="Riboflavin synthase domain-like"/>
    <property type="match status" value="1"/>
</dbReference>
<protein>
    <recommendedName>
        <fullName evidence="8">Nitrate reductase [NADPH]</fullName>
        <ecNumber evidence="7">1.7.1.3</ecNumber>
    </recommendedName>
</protein>
<dbReference type="SUPFAM" id="SSF52343">
    <property type="entry name" value="Ferredoxin reductase-like, C-terminal NADP-linked domain"/>
    <property type="match status" value="1"/>
</dbReference>
<comment type="catalytic activity">
    <reaction evidence="15">
        <text>nitrite + NADP(+) + H2O = nitrate + NADPH + H(+)</text>
        <dbReference type="Rhea" id="RHEA:19061"/>
        <dbReference type="ChEBI" id="CHEBI:15377"/>
        <dbReference type="ChEBI" id="CHEBI:15378"/>
        <dbReference type="ChEBI" id="CHEBI:16301"/>
        <dbReference type="ChEBI" id="CHEBI:17632"/>
        <dbReference type="ChEBI" id="CHEBI:57783"/>
        <dbReference type="ChEBI" id="CHEBI:58349"/>
        <dbReference type="EC" id="1.7.1.3"/>
    </reaction>
</comment>
<feature type="compositionally biased region" description="Basic residues" evidence="16">
    <location>
        <begin position="1"/>
        <end position="12"/>
    </location>
</feature>
<dbReference type="PROSITE" id="PS50255">
    <property type="entry name" value="CYTOCHROME_B5_2"/>
    <property type="match status" value="1"/>
</dbReference>
<dbReference type="GO" id="GO:0008482">
    <property type="term" value="F:sulfite oxidase activity"/>
    <property type="evidence" value="ECO:0007669"/>
    <property type="project" value="TreeGrafter"/>
</dbReference>
<evidence type="ECO:0000313" key="19">
    <source>
        <dbReference type="EMBL" id="KZT29931.1"/>
    </source>
</evidence>
<keyword evidence="11" id="KW-0479">Metal-binding</keyword>
<evidence type="ECO:0000256" key="11">
    <source>
        <dbReference type="ARBA" id="ARBA00022723"/>
    </source>
</evidence>
<dbReference type="GO" id="GO:0030151">
    <property type="term" value="F:molybdenum ion binding"/>
    <property type="evidence" value="ECO:0007669"/>
    <property type="project" value="InterPro"/>
</dbReference>
<dbReference type="InParanoid" id="A0A165VN99"/>
<dbReference type="PRINTS" id="PR00406">
    <property type="entry name" value="CYTB5RDTASE"/>
</dbReference>
<evidence type="ECO:0000256" key="14">
    <source>
        <dbReference type="ARBA" id="ARBA00023063"/>
    </source>
</evidence>
<dbReference type="EMBL" id="KV425553">
    <property type="protein sequence ID" value="KZT29931.1"/>
    <property type="molecule type" value="Genomic_DNA"/>
</dbReference>
<gene>
    <name evidence="19" type="ORF">NEOLEDRAFT_1153772</name>
</gene>
<dbReference type="InterPro" id="IPR017938">
    <property type="entry name" value="Riboflavin_synthase-like_b-brl"/>
</dbReference>
<evidence type="ECO:0000313" key="20">
    <source>
        <dbReference type="Proteomes" id="UP000076761"/>
    </source>
</evidence>
<comment type="cofactor">
    <cofactor evidence="3">
        <name>FAD</name>
        <dbReference type="ChEBI" id="CHEBI:57692"/>
    </cofactor>
</comment>
<dbReference type="InterPro" id="IPR014756">
    <property type="entry name" value="Ig_E-set"/>
</dbReference>
<dbReference type="GO" id="GO:0020037">
    <property type="term" value="F:heme binding"/>
    <property type="evidence" value="ECO:0007669"/>
    <property type="project" value="TreeGrafter"/>
</dbReference>
<dbReference type="InterPro" id="IPR001433">
    <property type="entry name" value="OxRdtase_FAD/NAD-bd"/>
</dbReference>
<dbReference type="Pfam" id="PF00970">
    <property type="entry name" value="FAD_binding_6"/>
    <property type="match status" value="1"/>
</dbReference>
<dbReference type="OrthoDB" id="432685at2759"/>
<evidence type="ECO:0000256" key="2">
    <source>
        <dbReference type="ARBA" id="ARBA00001971"/>
    </source>
</evidence>
<dbReference type="InterPro" id="IPR008335">
    <property type="entry name" value="Mopterin_OxRdtase_euk"/>
</dbReference>
<keyword evidence="10" id="KW-0285">Flavoprotein</keyword>
<dbReference type="InterPro" id="IPR001199">
    <property type="entry name" value="Cyt_B5-like_heme/steroid-bd"/>
</dbReference>
<evidence type="ECO:0000256" key="15">
    <source>
        <dbReference type="ARBA" id="ARBA00049155"/>
    </source>
</evidence>
<comment type="function">
    <text evidence="4">Nitrate reductase is a key enzyme involved in the first step of nitrate assimilation in plants, fungi and bacteria.</text>
</comment>
<dbReference type="PROSITE" id="PS51384">
    <property type="entry name" value="FAD_FR"/>
    <property type="match status" value="1"/>
</dbReference>
<dbReference type="SUPFAM" id="SSF81296">
    <property type="entry name" value="E set domains"/>
    <property type="match status" value="1"/>
</dbReference>
<dbReference type="Pfam" id="PF00175">
    <property type="entry name" value="NAD_binding_1"/>
    <property type="match status" value="1"/>
</dbReference>
<dbReference type="Gene3D" id="3.10.120.10">
    <property type="entry name" value="Cytochrome b5-like heme/steroid binding domain"/>
    <property type="match status" value="1"/>
</dbReference>
<dbReference type="InterPro" id="IPR000572">
    <property type="entry name" value="OxRdtase_Mopterin-bd_dom"/>
</dbReference>
<organism evidence="19 20">
    <name type="scientific">Neolentinus lepideus HHB14362 ss-1</name>
    <dbReference type="NCBI Taxonomy" id="1314782"/>
    <lineage>
        <taxon>Eukaryota</taxon>
        <taxon>Fungi</taxon>
        <taxon>Dikarya</taxon>
        <taxon>Basidiomycota</taxon>
        <taxon>Agaricomycotina</taxon>
        <taxon>Agaricomycetes</taxon>
        <taxon>Gloeophyllales</taxon>
        <taxon>Gloeophyllaceae</taxon>
        <taxon>Neolentinus</taxon>
    </lineage>
</organism>
<proteinExistence type="inferred from homology"/>
<evidence type="ECO:0000256" key="5">
    <source>
        <dbReference type="ARBA" id="ARBA00006253"/>
    </source>
</evidence>
<dbReference type="SMART" id="SM01117">
    <property type="entry name" value="Cyt-b5"/>
    <property type="match status" value="1"/>
</dbReference>
<name>A0A165VN99_9AGAM</name>
<sequence length="870" mass="98700">MTRKNKSRKAKKKDPSLSACTKDEEEEEFIRHIIEEQKHLSQLKNHDGKTVAPLLENNLEMYIAEDDQFSPENWIPRSSALTRLAGKSPLNAEPPLSELFDVGMITPTRLHYVRNHGEVPRLNWETHTLDVYSDPADILPNAKCFSMDELAAMDSICMPVNIACDNNRRGEYNLFRGVLARDLLLACGAPEDPPPGKKWFLHYEGADICSGGTYATSIPYLYAMDPMNDVMIAYEMNGRALHPDHGYPIRSIIPGFVGGRLVKWLKKLWVSEEESTNWYHVSLTRDSRVIPSFVTEQDSLLAKVFYHHPSTACYEQVLNSAICHPSHREELPTDQKKYRIQGYAYAGGGAEVTKVEVSLDEGKTWKYCFRRWPDAPLRHGRKFWTWLHWYCDVKVEEILDAKEIRCRAWDSQKNTQPDNFTWNILGTLNNSIYRIRSTTVIDEKTGTVSVQWLHPVVPGSDDGWMKPSPEEQVKMKVEELTAGAGDRDNQFTIEEVAKHASTDDCWIVINNKVYDVTSALSWHPGGANAIMPHAGKCHMETTLEYASIHDDYANKKRDECYIGVLTKKGIELMNTDSGKDDAKHAHEARAKEAKEREGYPLKKHSWCPATLVKKTELSHDTRRYTFVLPAEEGEKVKVGLPIGNHLAIGVHFKDRMVVRPYTPTRPIFASEDDGTFDLVVKSYFPDEKGKFPPGGTVGNYLDCLEEGEQIDVKGPMGEIIYYGKGKFTSDGKEFQFSKINLLAGGSGITPHYQLIHAIILDETDDTKLRLVYCNNSEDDILLFEDLNGLAERSKGQLEIWHILSHPRNEEDWKKTGGTGHFDENVMKERMFEPADDCCVFVCGPPGLVEKAGKPSLEKWGFKDAESMFGW</sequence>
<accession>A0A165VN99</accession>
<evidence type="ECO:0000259" key="17">
    <source>
        <dbReference type="PROSITE" id="PS50255"/>
    </source>
</evidence>
<evidence type="ECO:0000256" key="8">
    <source>
        <dbReference type="ARBA" id="ARBA00015499"/>
    </source>
</evidence>
<reference evidence="19 20" key="1">
    <citation type="journal article" date="2016" name="Mol. Biol. Evol.">
        <title>Comparative Genomics of Early-Diverging Mushroom-Forming Fungi Provides Insights into the Origins of Lignocellulose Decay Capabilities.</title>
        <authorList>
            <person name="Nagy L.G."/>
            <person name="Riley R."/>
            <person name="Tritt A."/>
            <person name="Adam C."/>
            <person name="Daum C."/>
            <person name="Floudas D."/>
            <person name="Sun H."/>
            <person name="Yadav J.S."/>
            <person name="Pangilinan J."/>
            <person name="Larsson K.H."/>
            <person name="Matsuura K."/>
            <person name="Barry K."/>
            <person name="Labutti K."/>
            <person name="Kuo R."/>
            <person name="Ohm R.A."/>
            <person name="Bhattacharya S.S."/>
            <person name="Shirouzu T."/>
            <person name="Yoshinaga Y."/>
            <person name="Martin F.M."/>
            <person name="Grigoriev I.V."/>
            <person name="Hibbett D.S."/>
        </authorList>
    </citation>
    <scope>NUCLEOTIDE SEQUENCE [LARGE SCALE GENOMIC DNA]</scope>
    <source>
        <strain evidence="19 20">HHB14362 ss-1</strain>
    </source>
</reference>
<dbReference type="InterPro" id="IPR036374">
    <property type="entry name" value="OxRdtase_Mopterin-bd_sf"/>
</dbReference>
<dbReference type="Gene3D" id="3.90.420.10">
    <property type="entry name" value="Oxidoreductase, molybdopterin-binding domain"/>
    <property type="match status" value="1"/>
</dbReference>
<dbReference type="SUPFAM" id="SSF55856">
    <property type="entry name" value="Cytochrome b5-like heme/steroid binding domain"/>
    <property type="match status" value="1"/>
</dbReference>
<evidence type="ECO:0000256" key="13">
    <source>
        <dbReference type="ARBA" id="ARBA00023002"/>
    </source>
</evidence>
<evidence type="ECO:0000256" key="6">
    <source>
        <dbReference type="ARBA" id="ARBA00011738"/>
    </source>
</evidence>
<keyword evidence="9" id="KW-0500">Molybdenum</keyword>
<comment type="cofactor">
    <cofactor evidence="1">
        <name>Mo-molybdopterin</name>
        <dbReference type="ChEBI" id="CHEBI:71302"/>
    </cofactor>
</comment>
<dbReference type="SUPFAM" id="SSF56524">
    <property type="entry name" value="Oxidoreductase molybdopterin-binding domain"/>
    <property type="match status" value="1"/>
</dbReference>